<dbReference type="Gene3D" id="1.25.40.10">
    <property type="entry name" value="Tetratricopeptide repeat domain"/>
    <property type="match status" value="3"/>
</dbReference>
<keyword evidence="4" id="KW-0833">Ubl conjugation pathway</keyword>
<gene>
    <name evidence="10" type="primary">cut23_2</name>
    <name evidence="10" type="ORF">VKT23_003097</name>
</gene>
<reference evidence="10 11" key="1">
    <citation type="submission" date="2024-01" db="EMBL/GenBank/DDBJ databases">
        <title>A draft genome for the cacao thread blight pathogen Marasmiellus scandens.</title>
        <authorList>
            <person name="Baruah I.K."/>
            <person name="Leung J."/>
            <person name="Bukari Y."/>
            <person name="Amoako-Attah I."/>
            <person name="Meinhardt L.W."/>
            <person name="Bailey B.A."/>
            <person name="Cohen S.P."/>
        </authorList>
    </citation>
    <scope>NUCLEOTIDE SEQUENCE [LARGE SCALE GENOMIC DNA]</scope>
    <source>
        <strain evidence="10 11">GH-19</strain>
    </source>
</reference>
<keyword evidence="3" id="KW-0498">Mitosis</keyword>
<name>A0ABR1JXX9_9AGAR</name>
<evidence type="ECO:0000256" key="1">
    <source>
        <dbReference type="ARBA" id="ARBA00022618"/>
    </source>
</evidence>
<dbReference type="Pfam" id="PF04049">
    <property type="entry name" value="ANAPC8"/>
    <property type="match status" value="1"/>
</dbReference>
<organism evidence="10 11">
    <name type="scientific">Marasmiellus scandens</name>
    <dbReference type="NCBI Taxonomy" id="2682957"/>
    <lineage>
        <taxon>Eukaryota</taxon>
        <taxon>Fungi</taxon>
        <taxon>Dikarya</taxon>
        <taxon>Basidiomycota</taxon>
        <taxon>Agaricomycotina</taxon>
        <taxon>Agaricomycetes</taxon>
        <taxon>Agaricomycetidae</taxon>
        <taxon>Agaricales</taxon>
        <taxon>Marasmiineae</taxon>
        <taxon>Omphalotaceae</taxon>
        <taxon>Marasmiellus</taxon>
    </lineage>
</organism>
<feature type="domain" description="Cdc23" evidence="9">
    <location>
        <begin position="10"/>
        <end position="290"/>
    </location>
</feature>
<dbReference type="PROSITE" id="PS50005">
    <property type="entry name" value="TPR"/>
    <property type="match status" value="4"/>
</dbReference>
<accession>A0ABR1JXX9</accession>
<dbReference type="Proteomes" id="UP001498398">
    <property type="component" value="Unassembled WGS sequence"/>
</dbReference>
<dbReference type="Pfam" id="PF13176">
    <property type="entry name" value="TPR_7"/>
    <property type="match status" value="1"/>
</dbReference>
<comment type="caution">
    <text evidence="10">The sequence shown here is derived from an EMBL/GenBank/DDBJ whole genome shotgun (WGS) entry which is preliminary data.</text>
</comment>
<dbReference type="InterPro" id="IPR007192">
    <property type="entry name" value="APC8"/>
</dbReference>
<keyword evidence="11" id="KW-1185">Reference proteome</keyword>
<keyword evidence="2" id="KW-0677">Repeat</keyword>
<keyword evidence="1" id="KW-0132">Cell division</keyword>
<feature type="repeat" description="TPR" evidence="7">
    <location>
        <begin position="389"/>
        <end position="422"/>
    </location>
</feature>
<keyword evidence="5 7" id="KW-0802">TPR repeat</keyword>
<dbReference type="InterPro" id="IPR019734">
    <property type="entry name" value="TPR_rpt"/>
</dbReference>
<dbReference type="SMART" id="SM00028">
    <property type="entry name" value="TPR"/>
    <property type="match status" value="6"/>
</dbReference>
<dbReference type="InterPro" id="IPR011990">
    <property type="entry name" value="TPR-like_helical_dom_sf"/>
</dbReference>
<evidence type="ECO:0000256" key="2">
    <source>
        <dbReference type="ARBA" id="ARBA00022737"/>
    </source>
</evidence>
<sequence length="608" mass="68982">MTSTDASTASDLRLAAQECSDRGLVSASNWAAELLLGIPASKRKALANKSTDDSTFSTSTPAKKRSPPIMSFGGDTIDSSQFIGHATPQLDRHLQPLVCIDPEEQDVLAMARACFEAKEFLRIKSVLSSYSSPKARFLSLYSQFLALDPTTNLDWHTFNFSAKPHSDSEKAVIQELLSLVTNDDEPFLLYLKAVLLAQLLRREECIEACILSIASFPWNWATWELLASCVGDSEELSALSSLLPLHQDHPLVLMFQAKRGNDFNNPTEHEVGLCDRLLSPNCFPGSLWIMDLRACTLWNNRDYEQAGTQFKKLLRLDPHKIDNVDVYANVLFLTEQRTKLTRLGLDLLALEKDRPEVCYLIGNHYASKADHTSAIKFFKRTTQLDPTHIQAWTLLGHEYVETKNSHAAIEAYRRAVDINRKDYRAWYGLGQAYELLNMHQYALHYYHYCTALRPYDVRLWQALGMCYEEMRYLREAIECFKRALIPAGPNEIILNQALARIYRNLGEHSEAVGYHRRIVEVCQTDARHISDYAKSTLEVAEYELNSNGNLKLARELLQRVAESNVEEVIRAAEMLKLVNQAIRTQQQAQAQAQAVNDSQQTLQDETKS</sequence>
<feature type="repeat" description="TPR" evidence="7">
    <location>
        <begin position="457"/>
        <end position="490"/>
    </location>
</feature>
<dbReference type="PANTHER" id="PTHR12558:SF10">
    <property type="entry name" value="CELL DIVISION CYCLE PROTEIN 23 HOMOLOG"/>
    <property type="match status" value="1"/>
</dbReference>
<dbReference type="Pfam" id="PF13414">
    <property type="entry name" value="TPR_11"/>
    <property type="match status" value="1"/>
</dbReference>
<feature type="region of interest" description="Disordered" evidence="8">
    <location>
        <begin position="49"/>
        <end position="70"/>
    </location>
</feature>
<proteinExistence type="predicted"/>
<evidence type="ECO:0000256" key="8">
    <source>
        <dbReference type="SAM" id="MobiDB-lite"/>
    </source>
</evidence>
<feature type="repeat" description="TPR" evidence="7">
    <location>
        <begin position="355"/>
        <end position="388"/>
    </location>
</feature>
<dbReference type="Pfam" id="PF13181">
    <property type="entry name" value="TPR_8"/>
    <property type="match status" value="3"/>
</dbReference>
<dbReference type="EMBL" id="JBANRG010000003">
    <property type="protein sequence ID" value="KAK7468593.1"/>
    <property type="molecule type" value="Genomic_DNA"/>
</dbReference>
<evidence type="ECO:0000259" key="9">
    <source>
        <dbReference type="Pfam" id="PF04049"/>
    </source>
</evidence>
<protein>
    <submittedName>
        <fullName evidence="10">Anaphase-promoting complex subunit 8</fullName>
    </submittedName>
</protein>
<dbReference type="SUPFAM" id="SSF48452">
    <property type="entry name" value="TPR-like"/>
    <property type="match status" value="2"/>
</dbReference>
<feature type="repeat" description="TPR" evidence="7">
    <location>
        <begin position="423"/>
        <end position="456"/>
    </location>
</feature>
<evidence type="ECO:0000313" key="11">
    <source>
        <dbReference type="Proteomes" id="UP001498398"/>
    </source>
</evidence>
<evidence type="ECO:0000256" key="6">
    <source>
        <dbReference type="ARBA" id="ARBA00023306"/>
    </source>
</evidence>
<dbReference type="PANTHER" id="PTHR12558">
    <property type="entry name" value="CELL DIVISION CYCLE 16,23,27"/>
    <property type="match status" value="1"/>
</dbReference>
<evidence type="ECO:0000256" key="7">
    <source>
        <dbReference type="PROSITE-ProRule" id="PRU00339"/>
    </source>
</evidence>
<evidence type="ECO:0000313" key="10">
    <source>
        <dbReference type="EMBL" id="KAK7468593.1"/>
    </source>
</evidence>
<evidence type="ECO:0000256" key="5">
    <source>
        <dbReference type="ARBA" id="ARBA00022803"/>
    </source>
</evidence>
<keyword evidence="6" id="KW-0131">Cell cycle</keyword>
<evidence type="ECO:0000256" key="3">
    <source>
        <dbReference type="ARBA" id="ARBA00022776"/>
    </source>
</evidence>
<evidence type="ECO:0000256" key="4">
    <source>
        <dbReference type="ARBA" id="ARBA00022786"/>
    </source>
</evidence>